<evidence type="ECO:0000313" key="1">
    <source>
        <dbReference type="EMBL" id="PVY47064.1"/>
    </source>
</evidence>
<gene>
    <name evidence="1" type="ORF">C7373_11167</name>
</gene>
<accession>A0A2U1BEG4</accession>
<comment type="caution">
    <text evidence="1">The sequence shown here is derived from an EMBL/GenBank/DDBJ whole genome shotgun (WGS) entry which is preliminary data.</text>
</comment>
<dbReference type="OrthoDB" id="2086002at2"/>
<sequence>MISDKKEKPRMLAAAEEVGKISRSMLVWANTFPEKPVDIIKYEFLTSDQGDETGMALSTIQGTYITKRFILGGYQAEYQFKLIYRIKPGRSNDKRLDADERLNHFGDWARKNLPDLGDEIRALRVEPTTQSSKFASYEDGYEDYQILMKLTYEVGV</sequence>
<dbReference type="Proteomes" id="UP000245778">
    <property type="component" value="Unassembled WGS sequence"/>
</dbReference>
<reference evidence="1 2" key="1">
    <citation type="submission" date="2018-04" db="EMBL/GenBank/DDBJ databases">
        <title>Genomic Encyclopedia of Type Strains, Phase IV (KMG-IV): sequencing the most valuable type-strain genomes for metagenomic binning, comparative biology and taxonomic classification.</title>
        <authorList>
            <person name="Goeker M."/>
        </authorList>
    </citation>
    <scope>NUCLEOTIDE SEQUENCE [LARGE SCALE GENOMIC DNA]</scope>
    <source>
        <strain evidence="1 2">DSM 26588</strain>
    </source>
</reference>
<name>A0A2U1BEG4_9FIRM</name>
<evidence type="ECO:0000313" key="2">
    <source>
        <dbReference type="Proteomes" id="UP000245778"/>
    </source>
</evidence>
<protein>
    <submittedName>
        <fullName evidence="1">Uncharacterized protein</fullName>
    </submittedName>
</protein>
<organism evidence="1 2">
    <name type="scientific">Intestinimonas butyriciproducens</name>
    <dbReference type="NCBI Taxonomy" id="1297617"/>
    <lineage>
        <taxon>Bacteria</taxon>
        <taxon>Bacillati</taxon>
        <taxon>Bacillota</taxon>
        <taxon>Clostridia</taxon>
        <taxon>Eubacteriales</taxon>
        <taxon>Intestinimonas</taxon>
    </lineage>
</organism>
<dbReference type="AlphaFoldDB" id="A0A2U1BEG4"/>
<dbReference type="EMBL" id="QEKK01000011">
    <property type="protein sequence ID" value="PVY47064.1"/>
    <property type="molecule type" value="Genomic_DNA"/>
</dbReference>
<proteinExistence type="predicted"/>
<dbReference type="RefSeq" id="WP_116722496.1">
    <property type="nucleotide sequence ID" value="NZ_JANKAR010000002.1"/>
</dbReference>